<proteinExistence type="inferred from homology"/>
<dbReference type="PANTHER" id="PTHR43647">
    <property type="entry name" value="DEHYDROGENASE"/>
    <property type="match status" value="1"/>
</dbReference>
<dbReference type="SUPFAM" id="SSF51735">
    <property type="entry name" value="NAD(P)-binding Rossmann-fold domains"/>
    <property type="match status" value="1"/>
</dbReference>
<evidence type="ECO:0000256" key="6">
    <source>
        <dbReference type="ARBA" id="ARBA00023593"/>
    </source>
</evidence>
<evidence type="ECO:0000256" key="3">
    <source>
        <dbReference type="ARBA" id="ARBA00022955"/>
    </source>
</evidence>
<keyword evidence="3" id="KW-0752">Steroid biosynthesis</keyword>
<dbReference type="InterPro" id="IPR036291">
    <property type="entry name" value="NAD(P)-bd_dom_sf"/>
</dbReference>
<organism evidence="7 8">
    <name type="scientific">Pochonia chlamydosporia 170</name>
    <dbReference type="NCBI Taxonomy" id="1380566"/>
    <lineage>
        <taxon>Eukaryota</taxon>
        <taxon>Fungi</taxon>
        <taxon>Dikarya</taxon>
        <taxon>Ascomycota</taxon>
        <taxon>Pezizomycotina</taxon>
        <taxon>Sordariomycetes</taxon>
        <taxon>Hypocreomycetidae</taxon>
        <taxon>Hypocreales</taxon>
        <taxon>Clavicipitaceae</taxon>
        <taxon>Pochonia</taxon>
    </lineage>
</organism>
<dbReference type="GO" id="GO:0006696">
    <property type="term" value="P:ergosterol biosynthetic process"/>
    <property type="evidence" value="ECO:0007669"/>
    <property type="project" value="TreeGrafter"/>
</dbReference>
<dbReference type="EMBL" id="LSBJ02000001">
    <property type="protein sequence ID" value="OAQ73971.1"/>
    <property type="molecule type" value="Genomic_DNA"/>
</dbReference>
<dbReference type="GO" id="GO:0005789">
    <property type="term" value="C:endoplasmic reticulum membrane"/>
    <property type="evidence" value="ECO:0007669"/>
    <property type="project" value="TreeGrafter"/>
</dbReference>
<evidence type="ECO:0000313" key="8">
    <source>
        <dbReference type="Proteomes" id="UP000078397"/>
    </source>
</evidence>
<reference evidence="7 8" key="1">
    <citation type="journal article" date="2016" name="PLoS Pathog.">
        <title>Biosynthesis of antibiotic leucinostatins in bio-control fungus Purpureocillium lilacinum and their inhibition on phytophthora revealed by genome mining.</title>
        <authorList>
            <person name="Wang G."/>
            <person name="Liu Z."/>
            <person name="Lin R."/>
            <person name="Li E."/>
            <person name="Mao Z."/>
            <person name="Ling J."/>
            <person name="Yang Y."/>
            <person name="Yin W.B."/>
            <person name="Xie B."/>
        </authorList>
    </citation>
    <scope>NUCLEOTIDE SEQUENCE [LARGE SCALE GENOMIC DNA]</scope>
    <source>
        <strain evidence="7">170</strain>
    </source>
</reference>
<dbReference type="OrthoDB" id="9989144at2759"/>
<dbReference type="Proteomes" id="UP000078397">
    <property type="component" value="Unassembled WGS sequence"/>
</dbReference>
<dbReference type="InterPro" id="IPR051593">
    <property type="entry name" value="Ergosterol_Biosynth_ERG27"/>
</dbReference>
<gene>
    <name evidence="7" type="ORF">VFPPC_01571</name>
</gene>
<comment type="similarity">
    <text evidence="6">Belongs to the short-chain dehydrogenases/reductases (SDR) family. ERG27 subfamily.</text>
</comment>
<dbReference type="GeneID" id="28845364"/>
<keyword evidence="5" id="KW-0443">Lipid metabolism</keyword>
<dbReference type="GO" id="GO:0000253">
    <property type="term" value="F:3-beta-hydroxysteroid 3-dehydrogenase (NADP+) activity"/>
    <property type="evidence" value="ECO:0007669"/>
    <property type="project" value="TreeGrafter"/>
</dbReference>
<accession>A0A179G978</accession>
<keyword evidence="2" id="KW-0521">NADP</keyword>
<comment type="caution">
    <text evidence="7">The sequence shown here is derived from an EMBL/GenBank/DDBJ whole genome shotgun (WGS) entry which is preliminary data.</text>
</comment>
<evidence type="ECO:0000256" key="1">
    <source>
        <dbReference type="ARBA" id="ARBA00022516"/>
    </source>
</evidence>
<evidence type="ECO:0000256" key="4">
    <source>
        <dbReference type="ARBA" id="ARBA00023002"/>
    </source>
</evidence>
<sequence length="478" mass="53156">MGAKKVASANPAPWESVPAHEQLFVLITGANSGIGLGTVHVLIDEFLATRSLSSHLIVIPTTRSGSKSLDTIRELRAYAAKAARTSKSLASRAGPEYKWEDAVARIHILSLSLDLCDLRAIRALSYRLRYETVSNPEGLEGEYLRNVRIPRLDSIICNAAYGGWAGIDWFKAIWSVLSKGIIQTATWPEFKLSLPTCILNERPVYNYPVKPLLGEVFCACVFGHYMLAHNLLPLLSRSSKNEAPGRIIWSSSVEAVRRVFDVDDMQCFMRPEAYESVKRLTDLLSLSATLPAAQPFSSRFLTIDDDTEAAKKQVVKPKLYLTHPGVVASTLFPVPWFFFWAYELALLISRWLGSPWHNANGYRGAKAAAWVVLQNQEALDESDAERIKWGSSTDAKLINDVKKTEVEGWGWDGTPETADTIAADTAVGVLRKSVGRKIGVRDATAEDIAEFEEMGASVWQQLETLRAQWEDIIERDDE</sequence>
<evidence type="ECO:0000256" key="2">
    <source>
        <dbReference type="ARBA" id="ARBA00022857"/>
    </source>
</evidence>
<evidence type="ECO:0000313" key="7">
    <source>
        <dbReference type="EMBL" id="OAQ73971.1"/>
    </source>
</evidence>
<dbReference type="GO" id="GO:0005811">
    <property type="term" value="C:lipid droplet"/>
    <property type="evidence" value="ECO:0007669"/>
    <property type="project" value="TreeGrafter"/>
</dbReference>
<keyword evidence="8" id="KW-1185">Reference proteome</keyword>
<dbReference type="GO" id="GO:0005741">
    <property type="term" value="C:mitochondrial outer membrane"/>
    <property type="evidence" value="ECO:0007669"/>
    <property type="project" value="TreeGrafter"/>
</dbReference>
<dbReference type="KEGG" id="pchm:VFPPC_01571"/>
<dbReference type="STRING" id="1380566.A0A179G978"/>
<evidence type="ECO:0000256" key="5">
    <source>
        <dbReference type="ARBA" id="ARBA00023098"/>
    </source>
</evidence>
<dbReference type="RefSeq" id="XP_018150054.1">
    <property type="nucleotide sequence ID" value="XM_018281370.1"/>
</dbReference>
<dbReference type="Gene3D" id="3.40.50.720">
    <property type="entry name" value="NAD(P)-binding Rossmann-like Domain"/>
    <property type="match status" value="1"/>
</dbReference>
<keyword evidence="4" id="KW-0560">Oxidoreductase</keyword>
<dbReference type="AlphaFoldDB" id="A0A179G978"/>
<keyword evidence="1" id="KW-0444">Lipid biosynthesis</keyword>
<protein>
    <submittedName>
        <fullName evidence="7">3-ketosteroid reductase</fullName>
    </submittedName>
</protein>
<name>A0A179G978_METCM</name>
<dbReference type="PANTHER" id="PTHR43647:SF1">
    <property type="entry name" value="3-KETO-STEROID REDUCTASE ERG27"/>
    <property type="match status" value="1"/>
</dbReference>